<dbReference type="STRING" id="477680.SAMN05421788_111155"/>
<reference evidence="2" key="1">
    <citation type="submission" date="2017-01" db="EMBL/GenBank/DDBJ databases">
        <authorList>
            <person name="Varghese N."/>
            <person name="Submissions S."/>
        </authorList>
    </citation>
    <scope>NUCLEOTIDE SEQUENCE [LARGE SCALE GENOMIC DNA]</scope>
    <source>
        <strain evidence="2">DSM 21054</strain>
    </source>
</reference>
<dbReference type="AlphaFoldDB" id="A0A173MAU1"/>
<keyword evidence="2" id="KW-1185">Reference proteome</keyword>
<gene>
    <name evidence="1" type="ORF">SAMN05421788_111155</name>
</gene>
<dbReference type="OrthoDB" id="669211at2"/>
<name>A0A173MAU1_9BACT</name>
<dbReference type="RefSeq" id="WP_076382002.1">
    <property type="nucleotide sequence ID" value="NZ_AP017422.1"/>
</dbReference>
<dbReference type="KEGG" id="fln:FLA_0639"/>
<protein>
    <submittedName>
        <fullName evidence="1">Uncharacterized protein</fullName>
    </submittedName>
</protein>
<organism evidence="1 2">
    <name type="scientific">Filimonas lacunae</name>
    <dbReference type="NCBI Taxonomy" id="477680"/>
    <lineage>
        <taxon>Bacteria</taxon>
        <taxon>Pseudomonadati</taxon>
        <taxon>Bacteroidota</taxon>
        <taxon>Chitinophagia</taxon>
        <taxon>Chitinophagales</taxon>
        <taxon>Chitinophagaceae</taxon>
        <taxon>Filimonas</taxon>
    </lineage>
</organism>
<evidence type="ECO:0000313" key="2">
    <source>
        <dbReference type="Proteomes" id="UP000186917"/>
    </source>
</evidence>
<accession>A0A173MAU1</accession>
<dbReference type="Proteomes" id="UP000186917">
    <property type="component" value="Unassembled WGS sequence"/>
</dbReference>
<sequence length="149" mass="16210">MSLYPVLNPRIVYTTLPESYPLLGFSGGNVYQPAAYTEGNEDKASYTILLPIPGGIMVSLPQEIVFDPVYKKFYCTLTLYPDLNAQEMRLAMISFTVDPSELLVVSNPIEISVSQYEADPIVSQAGNDDGVGGGRLVGKVVMDSNIIPN</sequence>
<evidence type="ECO:0000313" key="1">
    <source>
        <dbReference type="EMBL" id="SIT32511.1"/>
    </source>
</evidence>
<dbReference type="EMBL" id="FTOR01000011">
    <property type="protein sequence ID" value="SIT32511.1"/>
    <property type="molecule type" value="Genomic_DNA"/>
</dbReference>
<proteinExistence type="predicted"/>